<reference evidence="1 2" key="1">
    <citation type="journal article" date="2017" name="FEMS Microbiol. Ecol.">
        <title>Reconstructed genomes of novel Dehalococcoides mccartyi strains from 1,2,3,4-tetrachlorodibenzo-p-dioxin-dechlorinating enrichment cultures reveal divergent reductive dehalogenase gene profiles.</title>
        <authorList>
            <person name="Dam H.T."/>
            <person name="Vollmers J."/>
            <person name="Kaster A.K."/>
            <person name="Haggblom M.M."/>
        </authorList>
    </citation>
    <scope>NUCLEOTIDE SEQUENCE [LARGE SCALE GENOMIC DNA]</scope>
    <source>
        <strain evidence="1 2">H1-3-2.001</strain>
    </source>
</reference>
<dbReference type="InterPro" id="IPR012347">
    <property type="entry name" value="Ferritin-like"/>
</dbReference>
<name>A0A2J1DVE2_9CHLR</name>
<proteinExistence type="predicted"/>
<dbReference type="CDD" id="cd01045">
    <property type="entry name" value="Ferritin_like_AB"/>
    <property type="match status" value="1"/>
</dbReference>
<dbReference type="Proteomes" id="UP000233649">
    <property type="component" value="Unassembled WGS sequence"/>
</dbReference>
<dbReference type="InterPro" id="IPR009078">
    <property type="entry name" value="Ferritin-like_SF"/>
</dbReference>
<accession>A0A2J1DVE2</accession>
<organism evidence="1 2">
    <name type="scientific">Dehalococcoides mccartyi</name>
    <dbReference type="NCBI Taxonomy" id="61435"/>
    <lineage>
        <taxon>Bacteria</taxon>
        <taxon>Bacillati</taxon>
        <taxon>Chloroflexota</taxon>
        <taxon>Dehalococcoidia</taxon>
        <taxon>Dehalococcoidales</taxon>
        <taxon>Dehalococcoidaceae</taxon>
        <taxon>Dehalococcoides</taxon>
    </lineage>
</organism>
<gene>
    <name evidence="1" type="ORF">CVH13_01260</name>
</gene>
<comment type="caution">
    <text evidence="1">The sequence shown here is derived from an EMBL/GenBank/DDBJ whole genome shotgun (WGS) entry which is preliminary data.</text>
</comment>
<dbReference type="AlphaFoldDB" id="A0A2J1DVE2"/>
<evidence type="ECO:0000313" key="1">
    <source>
        <dbReference type="EMBL" id="PKH46089.1"/>
    </source>
</evidence>
<evidence type="ECO:0000313" key="2">
    <source>
        <dbReference type="Proteomes" id="UP000233649"/>
    </source>
</evidence>
<sequence length="173" mass="19986">MQKRFMVLPESKFFCIPERTSSVSEELKELIEAAIYKEVASQSLYQFAIQKTDDDAVRQLLNSLIQSEENHLKVLKDLLVKGEFKPKAVTPRLQSLKLDTYVTGGNQLEGADLQNILLYAIKEEQSSSEFYSHLMSTFINQETKNMCRVLASEELEHKLKLELIYDDLFFPEN</sequence>
<dbReference type="SUPFAM" id="SSF47240">
    <property type="entry name" value="Ferritin-like"/>
    <property type="match status" value="1"/>
</dbReference>
<protein>
    <submittedName>
        <fullName evidence="1">Rubrerythrin</fullName>
    </submittedName>
</protein>
<dbReference type="Gene3D" id="1.20.1260.10">
    <property type="match status" value="1"/>
</dbReference>
<dbReference type="EMBL" id="PHFD01000253">
    <property type="protein sequence ID" value="PKH46089.1"/>
    <property type="molecule type" value="Genomic_DNA"/>
</dbReference>